<feature type="domain" description="DUF6259" evidence="1">
    <location>
        <begin position="237"/>
        <end position="488"/>
    </location>
</feature>
<dbReference type="SUPFAM" id="SSF51445">
    <property type="entry name" value="(Trans)glycosidases"/>
    <property type="match status" value="2"/>
</dbReference>
<name>A0A9X4B0X9_9CLOT</name>
<protein>
    <submittedName>
        <fullName evidence="2">DUF6259 domain-containing protein</fullName>
    </submittedName>
</protein>
<dbReference type="InterPro" id="IPR013785">
    <property type="entry name" value="Aldolase_TIM"/>
</dbReference>
<dbReference type="EMBL" id="JAMRYU010000001">
    <property type="protein sequence ID" value="MDC4238926.1"/>
    <property type="molecule type" value="Genomic_DNA"/>
</dbReference>
<proteinExistence type="predicted"/>
<dbReference type="InterPro" id="IPR017853">
    <property type="entry name" value="GH"/>
</dbReference>
<dbReference type="RefSeq" id="WP_272470029.1">
    <property type="nucleotide sequence ID" value="NZ_JAMRYU010000001.1"/>
</dbReference>
<gene>
    <name evidence="2" type="ORF">NE398_01920</name>
</gene>
<keyword evidence="3" id="KW-1185">Reference proteome</keyword>
<dbReference type="Gene3D" id="3.20.20.70">
    <property type="entry name" value="Aldolase class I"/>
    <property type="match status" value="1"/>
</dbReference>
<evidence type="ECO:0000313" key="3">
    <source>
        <dbReference type="Proteomes" id="UP001141183"/>
    </source>
</evidence>
<dbReference type="Proteomes" id="UP001141183">
    <property type="component" value="Unassembled WGS sequence"/>
</dbReference>
<comment type="caution">
    <text evidence="2">The sequence shown here is derived from an EMBL/GenBank/DDBJ whole genome shotgun (WGS) entry which is preliminary data.</text>
</comment>
<evidence type="ECO:0000259" key="1">
    <source>
        <dbReference type="Pfam" id="PF19773"/>
    </source>
</evidence>
<dbReference type="InterPro" id="IPR046226">
    <property type="entry name" value="DUF6259"/>
</dbReference>
<evidence type="ECO:0000313" key="2">
    <source>
        <dbReference type="EMBL" id="MDC4238926.1"/>
    </source>
</evidence>
<organism evidence="2 3">
    <name type="scientific">Clostridium tertium</name>
    <dbReference type="NCBI Taxonomy" id="1559"/>
    <lineage>
        <taxon>Bacteria</taxon>
        <taxon>Bacillati</taxon>
        <taxon>Bacillota</taxon>
        <taxon>Clostridia</taxon>
        <taxon>Eubacteriales</taxon>
        <taxon>Clostridiaceae</taxon>
        <taxon>Clostridium</taxon>
    </lineage>
</organism>
<dbReference type="Pfam" id="PF19773">
    <property type="entry name" value="DUF6259"/>
    <property type="match status" value="1"/>
</dbReference>
<reference evidence="2" key="1">
    <citation type="submission" date="2022-05" db="EMBL/GenBank/DDBJ databases">
        <title>Draft genome sequence of Clostridium tertium strain CP3 isolated from Peru.</title>
        <authorList>
            <person name="Hurtado R."/>
            <person name="Lima L."/>
            <person name="Sousa T."/>
            <person name="Jaiswal A.K."/>
            <person name="Tiwari S."/>
            <person name="Maturrano L."/>
            <person name="Brenig B."/>
            <person name="Azevedo V."/>
        </authorList>
    </citation>
    <scope>NUCLEOTIDE SEQUENCE</scope>
    <source>
        <strain evidence="2">CP3</strain>
    </source>
</reference>
<sequence length="674" mass="78756">MKLRGNTFICEYSSEINNFISIKNSITGDEYIKKDIKQSIIELYGISNKNKIKLIPEKIEVSENENELVITIKKFSNKNIICNIYIKSIEDKIIINADIKNLDESIEITEVLMPRISGIYLGDSHEDDVIIYPHHAGEKTINPVIGYGKNKKDFWRASSVKFEDIYRREINYCGLASMSWMYYYDDNNGLYIGSHDERFPVTGVIAETSGQESNPWMGFGFRKYKRITNGQKYNTGDYVIAITDKDWHYGSKIYRQYIGKYLDFDHNPDYLKEQYALNQCYNFKRNGKIENTFDKIPHLYEKGKELGVNHMFLASWNRTGFDSYYPEYYPDMELGSAMEFRRGLEYVRNNGGQSTLYINARIFDVESNFHETVGKKMAVLNENGEMVYETYGPAKFTVNCPADKLWRDFLLDTAEFTAKAYGCDGIYLDQLASAEPLPCYNKDHNHEDIGDFNNGYIYVLKELLKRLRKHNPKSYIMTENCGDIYGSYTWGNLTWNGAEYDEFYNVFKYTFPEFVQVNMVNPRGWEQDDEKRYKYFFKDMQRAIVLGNILWMGITTRLTEKAGEIHNYAKKALNFRKNIQEYVSKSDFIDNKYIEFISEECEAAGYKLSENKYVFIAGNWNKIDNSILNLKFSKKIKNIEVYDIDWNKEEISVDSNEVSLSIGSSRLKCFVINS</sequence>
<accession>A0A9X4B0X9</accession>
<dbReference type="AlphaFoldDB" id="A0A9X4B0X9"/>